<proteinExistence type="predicted"/>
<accession>A0A074VKJ9</accession>
<evidence type="ECO:0000313" key="2">
    <source>
        <dbReference type="EMBL" id="KEQ61265.1"/>
    </source>
</evidence>
<dbReference type="GeneID" id="63918275"/>
<feature type="compositionally biased region" description="Basic and acidic residues" evidence="1">
    <location>
        <begin position="422"/>
        <end position="433"/>
    </location>
</feature>
<dbReference type="AlphaFoldDB" id="A0A074VKJ9"/>
<evidence type="ECO:0000313" key="3">
    <source>
        <dbReference type="Proteomes" id="UP000030672"/>
    </source>
</evidence>
<dbReference type="RefSeq" id="XP_040878288.1">
    <property type="nucleotide sequence ID" value="XM_041024902.1"/>
</dbReference>
<reference evidence="2 3" key="1">
    <citation type="journal article" date="2014" name="BMC Genomics">
        <title>Genome sequencing of four Aureobasidium pullulans varieties: biotechnological potential, stress tolerance, and description of new species.</title>
        <authorList>
            <person name="Gostin Ar C."/>
            <person name="Ohm R.A."/>
            <person name="Kogej T."/>
            <person name="Sonjak S."/>
            <person name="Turk M."/>
            <person name="Zajc J."/>
            <person name="Zalar P."/>
            <person name="Grube M."/>
            <person name="Sun H."/>
            <person name="Han J."/>
            <person name="Sharma A."/>
            <person name="Chiniquy J."/>
            <person name="Ngan C.Y."/>
            <person name="Lipzen A."/>
            <person name="Barry K."/>
            <person name="Grigoriev I.V."/>
            <person name="Gunde-Cimerman N."/>
        </authorList>
    </citation>
    <scope>NUCLEOTIDE SEQUENCE [LARGE SCALE GENOMIC DNA]</scope>
    <source>
        <strain evidence="2 3">CBS 110374</strain>
    </source>
</reference>
<sequence>MGTTDRGTAGAEGAGLPDSTMAVSVPGDVAAESGFILGYNRRCLLPRARHRISQRTLDSAAEASGTEGVAEAAAVGISGTTMAVSVPGAGSGPESIDVKKLHDSVSLMNIAPTQSVSRWMLYVAGAADSVAAEVADIVTMVDVVDDEVEDELVVSNVKSAEYADVVDASDRNVDVVDVIDVVPVVPNKRVANTKSVLDASDKGYSVCVAEQVSEEVGVDLVVVVVAVLGADDMLVAVFESLLSERVLVAVGNDTDELDESNTERDEVPLSLDEDEVLCLTGCKDDEDDRLCEDEILRIEVVDDLLRLLLLLLLDDPRLEDVLVLVLVEELVLLTSVVAVFVEECLELVFSVEDCLSLDSVLDAEDRLLERSVDLLFDFEDEEGLATGVFDFEDVLFEEVELVEVLFEVGTRAMSEETHALCSKTKADAKENKESNGNSNSRRRIFSQAREFGKLGQSVEDEFSGPRHELYPQPHLITSGLNGKSDAPRKSHY</sequence>
<dbReference type="HOGENOM" id="CLU_554297_0_0_1"/>
<gene>
    <name evidence="2" type="ORF">M437DRAFT_67229</name>
</gene>
<dbReference type="Proteomes" id="UP000030672">
    <property type="component" value="Unassembled WGS sequence"/>
</dbReference>
<feature type="region of interest" description="Disordered" evidence="1">
    <location>
        <begin position="422"/>
        <end position="441"/>
    </location>
</feature>
<feature type="region of interest" description="Disordered" evidence="1">
    <location>
        <begin position="456"/>
        <end position="492"/>
    </location>
</feature>
<protein>
    <submittedName>
        <fullName evidence="2">Uncharacterized protein</fullName>
    </submittedName>
</protein>
<feature type="region of interest" description="Disordered" evidence="1">
    <location>
        <begin position="1"/>
        <end position="20"/>
    </location>
</feature>
<name>A0A074VKJ9_AURM1</name>
<keyword evidence="3" id="KW-1185">Reference proteome</keyword>
<organism evidence="2 3">
    <name type="scientific">Aureobasidium melanogenum (strain CBS 110374)</name>
    <name type="common">Aureobasidium pullulans var. melanogenum</name>
    <dbReference type="NCBI Taxonomy" id="1043003"/>
    <lineage>
        <taxon>Eukaryota</taxon>
        <taxon>Fungi</taxon>
        <taxon>Dikarya</taxon>
        <taxon>Ascomycota</taxon>
        <taxon>Pezizomycotina</taxon>
        <taxon>Dothideomycetes</taxon>
        <taxon>Dothideomycetidae</taxon>
        <taxon>Dothideales</taxon>
        <taxon>Saccotheciaceae</taxon>
        <taxon>Aureobasidium</taxon>
    </lineage>
</organism>
<evidence type="ECO:0000256" key="1">
    <source>
        <dbReference type="SAM" id="MobiDB-lite"/>
    </source>
</evidence>
<dbReference type="EMBL" id="KL584838">
    <property type="protein sequence ID" value="KEQ61265.1"/>
    <property type="molecule type" value="Genomic_DNA"/>
</dbReference>